<accession>A0A397I5A8</accession>
<evidence type="ECO:0000313" key="2">
    <source>
        <dbReference type="EMBL" id="RHZ70127.1"/>
    </source>
</evidence>
<evidence type="ECO:0000256" key="1">
    <source>
        <dbReference type="SAM" id="MobiDB-lite"/>
    </source>
</evidence>
<feature type="region of interest" description="Disordered" evidence="1">
    <location>
        <begin position="1"/>
        <end position="72"/>
    </location>
</feature>
<feature type="compositionally biased region" description="Polar residues" evidence="1">
    <location>
        <begin position="1"/>
        <end position="17"/>
    </location>
</feature>
<dbReference type="AlphaFoldDB" id="A0A397I5A8"/>
<dbReference type="Proteomes" id="UP000266861">
    <property type="component" value="Unassembled WGS sequence"/>
</dbReference>
<protein>
    <submittedName>
        <fullName evidence="2">Uncharacterized protein</fullName>
    </submittedName>
</protein>
<proteinExistence type="predicted"/>
<name>A0A397I5A8_9GLOM</name>
<comment type="caution">
    <text evidence="2">The sequence shown here is derived from an EMBL/GenBank/DDBJ whole genome shotgun (WGS) entry which is preliminary data.</text>
</comment>
<feature type="compositionally biased region" description="Basic and acidic residues" evidence="1">
    <location>
        <begin position="55"/>
        <end position="72"/>
    </location>
</feature>
<evidence type="ECO:0000313" key="3">
    <source>
        <dbReference type="Proteomes" id="UP000266861"/>
    </source>
</evidence>
<feature type="compositionally biased region" description="Low complexity" evidence="1">
    <location>
        <begin position="32"/>
        <end position="44"/>
    </location>
</feature>
<reference evidence="2 3" key="1">
    <citation type="submission" date="2018-08" db="EMBL/GenBank/DDBJ databases">
        <title>Genome and evolution of the arbuscular mycorrhizal fungus Diversispora epigaea (formerly Glomus versiforme) and its bacterial endosymbionts.</title>
        <authorList>
            <person name="Sun X."/>
            <person name="Fei Z."/>
            <person name="Harrison M."/>
        </authorList>
    </citation>
    <scope>NUCLEOTIDE SEQUENCE [LARGE SCALE GENOMIC DNA]</scope>
    <source>
        <strain evidence="2 3">IT104</strain>
    </source>
</reference>
<gene>
    <name evidence="2" type="ORF">Glove_275g43</name>
</gene>
<feature type="compositionally biased region" description="Basic residues" evidence="1">
    <location>
        <begin position="45"/>
        <end position="54"/>
    </location>
</feature>
<dbReference type="EMBL" id="PQFF01000252">
    <property type="protein sequence ID" value="RHZ70127.1"/>
    <property type="molecule type" value="Genomic_DNA"/>
</dbReference>
<organism evidence="2 3">
    <name type="scientific">Diversispora epigaea</name>
    <dbReference type="NCBI Taxonomy" id="1348612"/>
    <lineage>
        <taxon>Eukaryota</taxon>
        <taxon>Fungi</taxon>
        <taxon>Fungi incertae sedis</taxon>
        <taxon>Mucoromycota</taxon>
        <taxon>Glomeromycotina</taxon>
        <taxon>Glomeromycetes</taxon>
        <taxon>Diversisporales</taxon>
        <taxon>Diversisporaceae</taxon>
        <taxon>Diversispora</taxon>
    </lineage>
</organism>
<sequence>MNYNMDNSTSTIASTSPNRKRGRLRMEKAVHTTQTTSTITPAAPTKKRGRPKKIQKVEDKTTEDLHKIKNIS</sequence>
<keyword evidence="3" id="KW-1185">Reference proteome</keyword>